<dbReference type="SUPFAM" id="SSF143081">
    <property type="entry name" value="BB1717-like"/>
    <property type="match status" value="1"/>
</dbReference>
<accession>A0ABT4J7P1</accession>
<organism evidence="1 2">
    <name type="scientific">Paracoccus benzoatiresistens</name>
    <dbReference type="NCBI Taxonomy" id="2997341"/>
    <lineage>
        <taxon>Bacteria</taxon>
        <taxon>Pseudomonadati</taxon>
        <taxon>Pseudomonadota</taxon>
        <taxon>Alphaproteobacteria</taxon>
        <taxon>Rhodobacterales</taxon>
        <taxon>Paracoccaceae</taxon>
        <taxon>Paracoccus</taxon>
    </lineage>
</organism>
<evidence type="ECO:0000313" key="1">
    <source>
        <dbReference type="EMBL" id="MCZ0962378.1"/>
    </source>
</evidence>
<dbReference type="Proteomes" id="UP001149822">
    <property type="component" value="Unassembled WGS sequence"/>
</dbReference>
<dbReference type="RefSeq" id="WP_268942401.1">
    <property type="nucleotide sequence ID" value="NZ_JAPTYD010000016.1"/>
</dbReference>
<protein>
    <submittedName>
        <fullName evidence="1">Uncharacterized protein</fullName>
    </submittedName>
</protein>
<dbReference type="InterPro" id="IPR036590">
    <property type="entry name" value="SRAP-like"/>
</dbReference>
<sequence length="47" mass="5261">MPFASKTPRPGEYQFFAFLTYEPNAVVMPIHSTAMPVILMAADEIET</sequence>
<comment type="caution">
    <text evidence="1">The sequence shown here is derived from an EMBL/GenBank/DDBJ whole genome shotgun (WGS) entry which is preliminary data.</text>
</comment>
<dbReference type="EMBL" id="JAPTYD010000016">
    <property type="protein sequence ID" value="MCZ0962378.1"/>
    <property type="molecule type" value="Genomic_DNA"/>
</dbReference>
<evidence type="ECO:0000313" key="2">
    <source>
        <dbReference type="Proteomes" id="UP001149822"/>
    </source>
</evidence>
<keyword evidence="2" id="KW-1185">Reference proteome</keyword>
<proteinExistence type="predicted"/>
<reference evidence="1" key="1">
    <citation type="submission" date="2022-12" db="EMBL/GenBank/DDBJ databases">
        <title>Paracoccus sp. EF6 isolated from a lake water.</title>
        <authorList>
            <person name="Liu H."/>
        </authorList>
    </citation>
    <scope>NUCLEOTIDE SEQUENCE</scope>
    <source>
        <strain evidence="1">EF6</strain>
    </source>
</reference>
<name>A0ABT4J7P1_9RHOB</name>
<gene>
    <name evidence="1" type="ORF">OU682_12190</name>
</gene>